<dbReference type="Pfam" id="PF23227">
    <property type="entry name" value="HEAT_MROH2B_C"/>
    <property type="match status" value="1"/>
</dbReference>
<organism evidence="4 5">
    <name type="scientific">Cynoglossus semilaevis</name>
    <name type="common">Tongue sole</name>
    <dbReference type="NCBI Taxonomy" id="244447"/>
    <lineage>
        <taxon>Eukaryota</taxon>
        <taxon>Metazoa</taxon>
        <taxon>Chordata</taxon>
        <taxon>Craniata</taxon>
        <taxon>Vertebrata</taxon>
        <taxon>Euteleostomi</taxon>
        <taxon>Actinopterygii</taxon>
        <taxon>Neopterygii</taxon>
        <taxon>Teleostei</taxon>
        <taxon>Neoteleostei</taxon>
        <taxon>Acanthomorphata</taxon>
        <taxon>Carangaria</taxon>
        <taxon>Pleuronectiformes</taxon>
        <taxon>Pleuronectoidei</taxon>
        <taxon>Cynoglossidae</taxon>
        <taxon>Cynoglossinae</taxon>
        <taxon>Cynoglossus</taxon>
    </lineage>
</organism>
<dbReference type="InterPro" id="IPR034085">
    <property type="entry name" value="TOG"/>
</dbReference>
<evidence type="ECO:0000313" key="5">
    <source>
        <dbReference type="Proteomes" id="UP000265120"/>
    </source>
</evidence>
<dbReference type="KEGG" id="csem:103392993"/>
<dbReference type="Pfam" id="PF25757">
    <property type="entry name" value="TPR_DNAAF5"/>
    <property type="match status" value="1"/>
</dbReference>
<reference evidence="4 5" key="1">
    <citation type="journal article" date="2014" name="Nat. Genet.">
        <title>Whole-genome sequence of a flatfish provides insights into ZW sex chromosome evolution and adaptation to a benthic lifestyle.</title>
        <authorList>
            <person name="Chen S."/>
            <person name="Zhang G."/>
            <person name="Shao C."/>
            <person name="Huang Q."/>
            <person name="Liu G."/>
            <person name="Zhang P."/>
            <person name="Song W."/>
            <person name="An N."/>
            <person name="Chalopin D."/>
            <person name="Volff J.N."/>
            <person name="Hong Y."/>
            <person name="Li Q."/>
            <person name="Sha Z."/>
            <person name="Zhou H."/>
            <person name="Xie M."/>
            <person name="Yu Q."/>
            <person name="Liu Y."/>
            <person name="Xiang H."/>
            <person name="Wang N."/>
            <person name="Wu K."/>
            <person name="Yang C."/>
            <person name="Zhou Q."/>
            <person name="Liao X."/>
            <person name="Yang L."/>
            <person name="Hu Q."/>
            <person name="Zhang J."/>
            <person name="Meng L."/>
            <person name="Jin L."/>
            <person name="Tian Y."/>
            <person name="Lian J."/>
            <person name="Yang J."/>
            <person name="Miao G."/>
            <person name="Liu S."/>
            <person name="Liang Z."/>
            <person name="Yan F."/>
            <person name="Li Y."/>
            <person name="Sun B."/>
            <person name="Zhang H."/>
            <person name="Zhang J."/>
            <person name="Zhu Y."/>
            <person name="Du M."/>
            <person name="Zhao Y."/>
            <person name="Schartl M."/>
            <person name="Tang Q."/>
            <person name="Wang J."/>
        </authorList>
    </citation>
    <scope>NUCLEOTIDE SEQUENCE</scope>
</reference>
<dbReference type="InterPro" id="IPR052623">
    <property type="entry name" value="DAAF5"/>
</dbReference>
<protein>
    <submittedName>
        <fullName evidence="4">Dynein axonemal assembly factor 5</fullName>
    </submittedName>
</protein>
<feature type="domain" description="TOG" evidence="3">
    <location>
        <begin position="6"/>
        <end position="242"/>
    </location>
</feature>
<dbReference type="InterPro" id="IPR057978">
    <property type="entry name" value="TPR_DAAF5"/>
</dbReference>
<accession>A0A3P8W682</accession>
<dbReference type="RefSeq" id="XP_016896083.1">
    <property type="nucleotide sequence ID" value="XM_017040594.2"/>
</dbReference>
<dbReference type="AlphaFoldDB" id="A0A3P8W682"/>
<name>A0A3P8W682_CYNSE</name>
<dbReference type="InterPro" id="IPR016024">
    <property type="entry name" value="ARM-type_fold"/>
</dbReference>
<dbReference type="InParanoid" id="A0A3P8W682"/>
<dbReference type="GO" id="GO:0036159">
    <property type="term" value="P:inner dynein arm assembly"/>
    <property type="evidence" value="ECO:0007669"/>
    <property type="project" value="TreeGrafter"/>
</dbReference>
<dbReference type="RefSeq" id="XP_024920425.1">
    <property type="nucleotide sequence ID" value="XM_025064657.1"/>
</dbReference>
<dbReference type="OrthoDB" id="413572at2759"/>
<dbReference type="GO" id="GO:0005737">
    <property type="term" value="C:cytoplasm"/>
    <property type="evidence" value="ECO:0007669"/>
    <property type="project" value="TreeGrafter"/>
</dbReference>
<evidence type="ECO:0000256" key="2">
    <source>
        <dbReference type="PROSITE-ProRule" id="PRU00103"/>
    </source>
</evidence>
<dbReference type="GO" id="GO:0003341">
    <property type="term" value="P:cilium movement"/>
    <property type="evidence" value="ECO:0007669"/>
    <property type="project" value="TreeGrafter"/>
</dbReference>
<dbReference type="STRING" id="244447.ENSCSEP00000022037"/>
<evidence type="ECO:0000259" key="3">
    <source>
        <dbReference type="SMART" id="SM01349"/>
    </source>
</evidence>
<dbReference type="GO" id="GO:0045505">
    <property type="term" value="F:dynein intermediate chain binding"/>
    <property type="evidence" value="ECO:0007669"/>
    <property type="project" value="TreeGrafter"/>
</dbReference>
<dbReference type="GO" id="GO:0036158">
    <property type="term" value="P:outer dynein arm assembly"/>
    <property type="evidence" value="ECO:0007669"/>
    <property type="project" value="TreeGrafter"/>
</dbReference>
<dbReference type="SMART" id="SM01349">
    <property type="entry name" value="TOG"/>
    <property type="match status" value="1"/>
</dbReference>
<dbReference type="Gene3D" id="1.25.10.10">
    <property type="entry name" value="Leucine-rich Repeat Variant"/>
    <property type="match status" value="5"/>
</dbReference>
<evidence type="ECO:0000313" key="4">
    <source>
        <dbReference type="Ensembl" id="ENSCSEP00000022037.1"/>
    </source>
</evidence>
<dbReference type="Ensembl" id="ENSCSET00000022316.1">
    <property type="protein sequence ID" value="ENSCSEP00000022037.1"/>
    <property type="gene ID" value="ENSCSEG00000014045.1"/>
</dbReference>
<dbReference type="Proteomes" id="UP000265120">
    <property type="component" value="Chromosome 17"/>
</dbReference>
<dbReference type="OMA" id="AFQGPWA"/>
<keyword evidence="1" id="KW-0677">Repeat</keyword>
<dbReference type="InterPro" id="IPR011989">
    <property type="entry name" value="ARM-like"/>
</dbReference>
<dbReference type="PANTHER" id="PTHR16216">
    <property type="entry name" value="DYNEIN ASSEMBLY FACTOR 5, AXONEMAL"/>
    <property type="match status" value="1"/>
</dbReference>
<proteinExistence type="predicted"/>
<keyword evidence="5" id="KW-1185">Reference proteome</keyword>
<dbReference type="InterPro" id="IPR055406">
    <property type="entry name" value="HEAT_Maestro"/>
</dbReference>
<dbReference type="InterPro" id="IPR021133">
    <property type="entry name" value="HEAT_type_2"/>
</dbReference>
<dbReference type="PROSITE" id="PS50077">
    <property type="entry name" value="HEAT_REPEAT"/>
    <property type="match status" value="1"/>
</dbReference>
<dbReference type="PANTHER" id="PTHR16216:SF2">
    <property type="entry name" value="DYNEIN AXONEMAL ASSEMBLY FACTOR 5"/>
    <property type="match status" value="1"/>
</dbReference>
<reference evidence="4" key="2">
    <citation type="submission" date="2025-08" db="UniProtKB">
        <authorList>
            <consortium name="Ensembl"/>
        </authorList>
    </citation>
    <scope>IDENTIFICATION</scope>
</reference>
<feature type="repeat" description="HEAT" evidence="2">
    <location>
        <begin position="726"/>
        <end position="764"/>
    </location>
</feature>
<reference evidence="4" key="3">
    <citation type="submission" date="2025-09" db="UniProtKB">
        <authorList>
            <consortium name="Ensembl"/>
        </authorList>
    </citation>
    <scope>IDENTIFICATION</scope>
</reference>
<dbReference type="GeneID" id="103392993"/>
<dbReference type="CTD" id="54919"/>
<dbReference type="InterPro" id="IPR056497">
    <property type="entry name" value="HEAT_DAAF5"/>
</dbReference>
<sequence>MAAGDEYTAGEVLRGLARQLNFLNEDNKSKRKKSLQEIKKETVDKGLPSEVLQEVFSALLKPLIKCMSDSNDACREAAVELITCFIRCAPKPEEPLPYLMPCLAQRLGDKEIVEPSEELRLAAVEMLTLTVEVCGKHLAPYLTDMINILQRTIVDPFPDVRRESCKCTVKFANSIPEHFHMQAESLIRPLMQTIAHQRYKVRVAVIEATGEVIQHSSGKNVDDVLSHMAQRLFDDSPQVRKAVTAVVGGWLLRMRDRYSYFNKLIPLLLSNISDDIPEIRLLAADLWRQVGEQWEKENEEDIKDKMDFLLSSPPFYPAGVERPGLGCRELVVRNLTSLVPAISNDVTDWLVATRVRASQLLSVLLLHAEDHCTQYLQPLLATVYKACTDSEKDVVNNCLSAAKLLGMFVPPSVFLKLLLDHVTSPYSSSHPWCPLMVLAWVLDGCPQPLLKPHLEQIASTLAQPDVCQEYQQVVYLDQLLACVDILLRQCESDCGSVSLQLLQVLVSVQSLSTDAPLNEKALDSIHCLCKVQGLDSVTDIYRQHMAQLLDWLSASVNTWSCCSLPRLQLHVIVVQSGPVIGEFLHQLMPLLQTCLQPDREPEMRLSTFTMLAKLLVDAGNTLDSQGRFCDEAEKFLCDVLLPNLVWRAGRTAGAIRTSALSCLLALLHGGAITPDLLLSLEEKLRPTLLSSLEEHSQMSRLFACRSLSTVLRLIGNRLHCEAFNKIYPELLKRLDDSSEEVRAAALQALGQWLSNLSKDYDPEFMVSHLQLLFQQLLLHLDDHEASVQENVFEILKKAVQVHPALLKKEVETVRGVQRSPVYCDQLLQLIGSQPTDTIDLRDQNHLLHKTGDLHLEGTVS</sequence>
<dbReference type="GeneTree" id="ENSGT00390000005666"/>
<dbReference type="SUPFAM" id="SSF48371">
    <property type="entry name" value="ARM repeat"/>
    <property type="match status" value="1"/>
</dbReference>
<evidence type="ECO:0000256" key="1">
    <source>
        <dbReference type="ARBA" id="ARBA00022737"/>
    </source>
</evidence>
<dbReference type="Pfam" id="PF24573">
    <property type="entry name" value="HEAT_DAAF5"/>
    <property type="match status" value="1"/>
</dbReference>